<reference evidence="2" key="1">
    <citation type="submission" date="2014-11" db="EMBL/GenBank/DDBJ databases">
        <authorList>
            <person name="Amaro Gonzalez C."/>
        </authorList>
    </citation>
    <scope>NUCLEOTIDE SEQUENCE</scope>
</reference>
<name>A0A0E9Q2F4_ANGAN</name>
<feature type="compositionally biased region" description="Basic and acidic residues" evidence="1">
    <location>
        <begin position="47"/>
        <end position="57"/>
    </location>
</feature>
<feature type="region of interest" description="Disordered" evidence="1">
    <location>
        <begin position="42"/>
        <end position="65"/>
    </location>
</feature>
<organism evidence="2">
    <name type="scientific">Anguilla anguilla</name>
    <name type="common">European freshwater eel</name>
    <name type="synonym">Muraena anguilla</name>
    <dbReference type="NCBI Taxonomy" id="7936"/>
    <lineage>
        <taxon>Eukaryota</taxon>
        <taxon>Metazoa</taxon>
        <taxon>Chordata</taxon>
        <taxon>Craniata</taxon>
        <taxon>Vertebrata</taxon>
        <taxon>Euteleostomi</taxon>
        <taxon>Actinopterygii</taxon>
        <taxon>Neopterygii</taxon>
        <taxon>Teleostei</taxon>
        <taxon>Anguilliformes</taxon>
        <taxon>Anguillidae</taxon>
        <taxon>Anguilla</taxon>
    </lineage>
</organism>
<proteinExistence type="predicted"/>
<dbReference type="AlphaFoldDB" id="A0A0E9Q2F4"/>
<protein>
    <submittedName>
        <fullName evidence="2">Uncharacterized protein</fullName>
    </submittedName>
</protein>
<sequence length="65" mass="7564">MLNCLPNCVHGTLPEHDTQNRPMTFLFQNTWPASTNSWKWRKSWPRHNSESDPDRTQCLHGASAE</sequence>
<evidence type="ECO:0000256" key="1">
    <source>
        <dbReference type="SAM" id="MobiDB-lite"/>
    </source>
</evidence>
<evidence type="ECO:0000313" key="2">
    <source>
        <dbReference type="EMBL" id="JAH10268.1"/>
    </source>
</evidence>
<reference evidence="2" key="2">
    <citation type="journal article" date="2015" name="Fish Shellfish Immunol.">
        <title>Early steps in the European eel (Anguilla anguilla)-Vibrio vulnificus interaction in the gills: Role of the RtxA13 toxin.</title>
        <authorList>
            <person name="Callol A."/>
            <person name="Pajuelo D."/>
            <person name="Ebbesson L."/>
            <person name="Teles M."/>
            <person name="MacKenzie S."/>
            <person name="Amaro C."/>
        </authorList>
    </citation>
    <scope>NUCLEOTIDE SEQUENCE</scope>
</reference>
<accession>A0A0E9Q2F4</accession>
<dbReference type="EMBL" id="GBXM01098309">
    <property type="protein sequence ID" value="JAH10268.1"/>
    <property type="molecule type" value="Transcribed_RNA"/>
</dbReference>